<reference evidence="10 11" key="1">
    <citation type="submission" date="2014-01" db="EMBL/GenBank/DDBJ databases">
        <title>Interspecies Systems Biology Uncovers Metabolites Affecting C. elegans Gene Expression and Life History Traits.</title>
        <authorList>
            <person name="Watson E."/>
            <person name="Macneil L.T."/>
            <person name="Ritter A.D."/>
            <person name="Yilmaz L.S."/>
            <person name="Rosebrock A.P."/>
            <person name="Caudy A.A."/>
            <person name="Walhout A.J."/>
        </authorList>
    </citation>
    <scope>NUCLEOTIDE SEQUENCE [LARGE SCALE GENOMIC DNA]</scope>
    <source>
        <strain evidence="10 11">DA1877</strain>
    </source>
</reference>
<gene>
    <name evidence="10" type="ORF">AX13_08450</name>
</gene>
<comment type="caution">
    <text evidence="10">The sequence shown here is derived from an EMBL/GenBank/DDBJ whole genome shotgun (WGS) entry which is preliminary data.</text>
</comment>
<evidence type="ECO:0000259" key="9">
    <source>
        <dbReference type="PROSITE" id="PS50887"/>
    </source>
</evidence>
<keyword evidence="4 6" id="KW-1133">Transmembrane helix</keyword>
<evidence type="ECO:0000259" key="8">
    <source>
        <dbReference type="PROSITE" id="PS50113"/>
    </source>
</evidence>
<dbReference type="SUPFAM" id="SSF55785">
    <property type="entry name" value="PYP-like sensor domain (PAS domain)"/>
    <property type="match status" value="4"/>
</dbReference>
<dbReference type="CDD" id="cd00130">
    <property type="entry name" value="PAS"/>
    <property type="match status" value="2"/>
</dbReference>
<dbReference type="Pfam" id="PF08447">
    <property type="entry name" value="PAS_3"/>
    <property type="match status" value="2"/>
</dbReference>
<evidence type="ECO:0000256" key="5">
    <source>
        <dbReference type="ARBA" id="ARBA00023136"/>
    </source>
</evidence>
<dbReference type="Gene3D" id="3.30.450.20">
    <property type="entry name" value="PAS domain"/>
    <property type="match status" value="6"/>
</dbReference>
<feature type="domain" description="PAC" evidence="8">
    <location>
        <begin position="549"/>
        <end position="602"/>
    </location>
</feature>
<keyword evidence="3 6" id="KW-0812">Transmembrane</keyword>
<dbReference type="InterPro" id="IPR043128">
    <property type="entry name" value="Rev_trsase/Diguanyl_cyclase"/>
</dbReference>
<dbReference type="GO" id="GO:0003824">
    <property type="term" value="F:catalytic activity"/>
    <property type="evidence" value="ECO:0007669"/>
    <property type="project" value="UniProtKB-ARBA"/>
</dbReference>
<comment type="subcellular location">
    <subcellularLocation>
        <location evidence="1">Cell membrane</location>
        <topology evidence="1">Multi-pass membrane protein</topology>
    </subcellularLocation>
</comment>
<dbReference type="NCBIfam" id="TIGR00254">
    <property type="entry name" value="GGDEF"/>
    <property type="match status" value="1"/>
</dbReference>
<dbReference type="CDD" id="cd01949">
    <property type="entry name" value="GGDEF"/>
    <property type="match status" value="1"/>
</dbReference>
<dbReference type="PANTHER" id="PTHR44757:SF2">
    <property type="entry name" value="BIOFILM ARCHITECTURE MAINTENANCE PROTEIN MBAA"/>
    <property type="match status" value="1"/>
</dbReference>
<dbReference type="GO" id="GO:0005886">
    <property type="term" value="C:plasma membrane"/>
    <property type="evidence" value="ECO:0007669"/>
    <property type="project" value="UniProtKB-SubCell"/>
</dbReference>
<feature type="transmembrane region" description="Helical" evidence="6">
    <location>
        <begin position="23"/>
        <end position="43"/>
    </location>
</feature>
<keyword evidence="5 6" id="KW-0472">Membrane</keyword>
<dbReference type="PANTHER" id="PTHR44757">
    <property type="entry name" value="DIGUANYLATE CYCLASE DGCP"/>
    <property type="match status" value="1"/>
</dbReference>
<dbReference type="PROSITE" id="PS50887">
    <property type="entry name" value="GGDEF"/>
    <property type="match status" value="1"/>
</dbReference>
<protein>
    <submittedName>
        <fullName evidence="10">Diguanylate cyclase</fullName>
    </submittedName>
</protein>
<dbReference type="InterPro" id="IPR000014">
    <property type="entry name" value="PAS"/>
</dbReference>
<dbReference type="Proteomes" id="UP000020766">
    <property type="component" value="Unassembled WGS sequence"/>
</dbReference>
<dbReference type="SMART" id="SM00086">
    <property type="entry name" value="PAC"/>
    <property type="match status" value="2"/>
</dbReference>
<dbReference type="Gene3D" id="3.30.70.270">
    <property type="match status" value="1"/>
</dbReference>
<proteinExistence type="predicted"/>
<keyword evidence="2" id="KW-1003">Cell membrane</keyword>
<dbReference type="SUPFAM" id="SSF55073">
    <property type="entry name" value="Nucleotide cyclase"/>
    <property type="match status" value="1"/>
</dbReference>
<sequence length="1024" mass="114315">MLLSPLGLSQSSAAFSRSRARTAVAILVGACVMVFAAAVYWAALLNSHSYLRSYTQDQAWVRVTQMSRAIAAHVGSMFSGLDYTLRDLARDYETGERSTFLRGVQALQTTYPSGTVVQVAVADAQGRVVYSSLNTSEQPPEVVSIDDREHFQAHLKASPPSGMYIGPPVQGRVSQRWSIQLSRALHDRQGQFAGVLVLSLSPQFLSQQLQSIYDNPRDVILLLRDDGTYLARSQRQEEVLGRRVSADWQVMLSAAAEVQGSYGPVTGPDGIQRLYAWSRVHDYPILVSTGLDSQAVHDPLNQAIAQSLWRNGLGTALIFLGAMLTAWLAFLRWREEGQRLQSEQRFARLSQEVPGGLFQYGLDAQGNGVLLFSNPGFYAVHCIDATAAHGDLQALVRRVHPADVRGLRASIAQAIEGRKTWVHKYRVVCPVGGTRWLHGHAQPQPEQDGALLWHGYILDVTQDEALQNALRQSEERLRLTIGAVRDGLWQWDCEKDTVVWDARCYEIVGRPDQSLGALGLSGFVEQLHPADRARVCARLEQHLAEGEPFRVEMRLRQQDGGWRWVESRGEVTLRDAQGRALRMLGMHSDIQERVDQTHLVSALLDRGSALVLVASHERQMVYANQRAAEYFGLDPHRPPEPLSFRVMHGSQESFERFGPLYQRLKTEGVVRAEWELRGGDGRLCWFDMQGTLLDPSDPEGNVIWTLFDVDARHRAEAELAQTRLRMEAVIDRFPSGILVSDSRGQTILAANDMLVSMLDVPLPVSDLVGQRLQHLVEHLPADLAELVNADAQCAGQAEGEPGRMLYALPSGRHLEVDRWPLRKDQRDLGWCWVFHDVTDYKQRESQLEALATSDPLTGARNRRAFLAQMDMKLERLRLGMGRSFALIMLDVDHFKRVNDTYGHAVGDEVLKQLVVAVTKELRKEDMLGRLGGEEFAVLLAGLDQDVALKRAESLRQTVERLRVEVPGQAPIRFTVSLGVCVVAHSDVSVALCLERADAAMYHAKRHGRNRVTCWSPSLSELDAA</sequence>
<organism evidence="10 11">
    <name type="scientific">Comamonas aquatica DA1877</name>
    <dbReference type="NCBI Taxonomy" id="1457173"/>
    <lineage>
        <taxon>Bacteria</taxon>
        <taxon>Pseudomonadati</taxon>
        <taxon>Pseudomonadota</taxon>
        <taxon>Betaproteobacteria</taxon>
        <taxon>Burkholderiales</taxon>
        <taxon>Comamonadaceae</taxon>
        <taxon>Comamonas</taxon>
    </lineage>
</organism>
<dbReference type="PATRIC" id="fig|1457173.3.peg.3108"/>
<evidence type="ECO:0000313" key="10">
    <source>
        <dbReference type="EMBL" id="EXU79069.1"/>
    </source>
</evidence>
<dbReference type="CDD" id="cd12915">
    <property type="entry name" value="PDC2_DGC_like"/>
    <property type="match status" value="1"/>
</dbReference>
<dbReference type="InterPro" id="IPR052155">
    <property type="entry name" value="Biofilm_reg_signaling"/>
</dbReference>
<feature type="domain" description="GGDEF" evidence="9">
    <location>
        <begin position="882"/>
        <end position="1016"/>
    </location>
</feature>
<name>A0A014MLR6_9BURK</name>
<evidence type="ECO:0000256" key="3">
    <source>
        <dbReference type="ARBA" id="ARBA00022692"/>
    </source>
</evidence>
<dbReference type="InterPro" id="IPR000700">
    <property type="entry name" value="PAS-assoc_C"/>
</dbReference>
<dbReference type="NCBIfam" id="TIGR00229">
    <property type="entry name" value="sensory_box"/>
    <property type="match status" value="1"/>
</dbReference>
<dbReference type="InterPro" id="IPR033479">
    <property type="entry name" value="dCache_1"/>
</dbReference>
<dbReference type="CDD" id="cd12914">
    <property type="entry name" value="PDC1_DGC_like"/>
    <property type="match status" value="1"/>
</dbReference>
<dbReference type="InterPro" id="IPR029787">
    <property type="entry name" value="Nucleotide_cyclase"/>
</dbReference>
<dbReference type="InterPro" id="IPR001610">
    <property type="entry name" value="PAC"/>
</dbReference>
<dbReference type="RefSeq" id="WP_231499242.1">
    <property type="nucleotide sequence ID" value="NZ_JBOK01000021.1"/>
</dbReference>
<dbReference type="AlphaFoldDB" id="A0A014MLR6"/>
<evidence type="ECO:0000313" key="11">
    <source>
        <dbReference type="Proteomes" id="UP000020766"/>
    </source>
</evidence>
<evidence type="ECO:0000256" key="4">
    <source>
        <dbReference type="ARBA" id="ARBA00022989"/>
    </source>
</evidence>
<dbReference type="PROSITE" id="PS50113">
    <property type="entry name" value="PAC"/>
    <property type="match status" value="1"/>
</dbReference>
<dbReference type="Pfam" id="PF08448">
    <property type="entry name" value="PAS_4"/>
    <property type="match status" value="1"/>
</dbReference>
<feature type="transmembrane region" description="Helical" evidence="6">
    <location>
        <begin position="313"/>
        <end position="333"/>
    </location>
</feature>
<dbReference type="EMBL" id="JBOK01000021">
    <property type="protein sequence ID" value="EXU79069.1"/>
    <property type="molecule type" value="Genomic_DNA"/>
</dbReference>
<dbReference type="Pfam" id="PF02743">
    <property type="entry name" value="dCache_1"/>
    <property type="match status" value="1"/>
</dbReference>
<dbReference type="InterPro" id="IPR000160">
    <property type="entry name" value="GGDEF_dom"/>
</dbReference>
<feature type="domain" description="PAS" evidence="7">
    <location>
        <begin position="473"/>
        <end position="546"/>
    </location>
</feature>
<evidence type="ECO:0000256" key="2">
    <source>
        <dbReference type="ARBA" id="ARBA00022475"/>
    </source>
</evidence>
<dbReference type="STRING" id="225991.MA05_11615"/>
<keyword evidence="11" id="KW-1185">Reference proteome</keyword>
<dbReference type="InterPro" id="IPR013656">
    <property type="entry name" value="PAS_4"/>
</dbReference>
<evidence type="ECO:0000256" key="6">
    <source>
        <dbReference type="SAM" id="Phobius"/>
    </source>
</evidence>
<dbReference type="Pfam" id="PF13188">
    <property type="entry name" value="PAS_8"/>
    <property type="match status" value="1"/>
</dbReference>
<accession>A0A014MLR6</accession>
<dbReference type="SMART" id="SM00267">
    <property type="entry name" value="GGDEF"/>
    <property type="match status" value="1"/>
</dbReference>
<dbReference type="InterPro" id="IPR035965">
    <property type="entry name" value="PAS-like_dom_sf"/>
</dbReference>
<dbReference type="PROSITE" id="PS50112">
    <property type="entry name" value="PAS"/>
    <property type="match status" value="1"/>
</dbReference>
<dbReference type="InterPro" id="IPR013655">
    <property type="entry name" value="PAS_fold_3"/>
</dbReference>
<dbReference type="SMART" id="SM00091">
    <property type="entry name" value="PAS"/>
    <property type="match status" value="3"/>
</dbReference>
<evidence type="ECO:0000256" key="1">
    <source>
        <dbReference type="ARBA" id="ARBA00004651"/>
    </source>
</evidence>
<evidence type="ECO:0000259" key="7">
    <source>
        <dbReference type="PROSITE" id="PS50112"/>
    </source>
</evidence>
<dbReference type="Pfam" id="PF00990">
    <property type="entry name" value="GGDEF"/>
    <property type="match status" value="1"/>
</dbReference>
<dbReference type="FunFam" id="3.30.70.270:FF:000001">
    <property type="entry name" value="Diguanylate cyclase domain protein"/>
    <property type="match status" value="1"/>
</dbReference>